<evidence type="ECO:0000313" key="1">
    <source>
        <dbReference type="EMBL" id="KAF5177712.1"/>
    </source>
</evidence>
<name>A0A7J6UZW9_THATH</name>
<sequence>MLDLELEEFLKYEQLGVNLNDIFEQAREKEFVFEVKMSLSITRSKLTHTIPADDDSLNGEDGTGMTSSFELVIVKKEKDDVEIQPDPQVLDDNYDEINLKLMRKK</sequence>
<reference evidence="1 2" key="1">
    <citation type="submission" date="2020-06" db="EMBL/GenBank/DDBJ databases">
        <title>Transcriptomic and genomic resources for Thalictrum thalictroides and T. hernandezii: Facilitating candidate gene discovery in an emerging model plant lineage.</title>
        <authorList>
            <person name="Arias T."/>
            <person name="Riano-Pachon D.M."/>
            <person name="Di Stilio V.S."/>
        </authorList>
    </citation>
    <scope>NUCLEOTIDE SEQUENCE [LARGE SCALE GENOMIC DNA]</scope>
    <source>
        <strain evidence="2">cv. WT478/WT964</strain>
        <tissue evidence="1">Leaves</tissue>
    </source>
</reference>
<organism evidence="1 2">
    <name type="scientific">Thalictrum thalictroides</name>
    <name type="common">Rue-anemone</name>
    <name type="synonym">Anemone thalictroides</name>
    <dbReference type="NCBI Taxonomy" id="46969"/>
    <lineage>
        <taxon>Eukaryota</taxon>
        <taxon>Viridiplantae</taxon>
        <taxon>Streptophyta</taxon>
        <taxon>Embryophyta</taxon>
        <taxon>Tracheophyta</taxon>
        <taxon>Spermatophyta</taxon>
        <taxon>Magnoliopsida</taxon>
        <taxon>Ranunculales</taxon>
        <taxon>Ranunculaceae</taxon>
        <taxon>Thalictroideae</taxon>
        <taxon>Thalictrum</taxon>
    </lineage>
</organism>
<feature type="non-terminal residue" evidence="1">
    <location>
        <position position="105"/>
    </location>
</feature>
<accession>A0A7J6UZW9</accession>
<dbReference type="Proteomes" id="UP000554482">
    <property type="component" value="Unassembled WGS sequence"/>
</dbReference>
<dbReference type="EMBL" id="JABWDY010041021">
    <property type="protein sequence ID" value="KAF5177712.1"/>
    <property type="molecule type" value="Genomic_DNA"/>
</dbReference>
<gene>
    <name evidence="1" type="ORF">FRX31_032701</name>
</gene>
<protein>
    <submittedName>
        <fullName evidence="1">Uncharacterized protein</fullName>
    </submittedName>
</protein>
<proteinExistence type="predicted"/>
<evidence type="ECO:0000313" key="2">
    <source>
        <dbReference type="Proteomes" id="UP000554482"/>
    </source>
</evidence>
<comment type="caution">
    <text evidence="1">The sequence shown here is derived from an EMBL/GenBank/DDBJ whole genome shotgun (WGS) entry which is preliminary data.</text>
</comment>
<dbReference type="AlphaFoldDB" id="A0A7J6UZW9"/>
<keyword evidence="2" id="KW-1185">Reference proteome</keyword>